<proteinExistence type="predicted"/>
<reference evidence="4 5" key="1">
    <citation type="submission" date="2017-05" db="EMBL/GenBank/DDBJ databases">
        <authorList>
            <person name="Varghese N."/>
            <person name="Submissions S."/>
        </authorList>
    </citation>
    <scope>NUCLEOTIDE SEQUENCE [LARGE SCALE GENOMIC DNA]</scope>
    <source>
        <strain evidence="4 5">DSM 15360</strain>
    </source>
</reference>
<dbReference type="PANTHER" id="PTHR44591">
    <property type="entry name" value="STRESS RESPONSE REGULATOR PROTEIN 1"/>
    <property type="match status" value="1"/>
</dbReference>
<feature type="domain" description="Response regulatory" evidence="3">
    <location>
        <begin position="4"/>
        <end position="120"/>
    </location>
</feature>
<keyword evidence="5" id="KW-1185">Reference proteome</keyword>
<feature type="modified residue" description="4-aspartylphosphate" evidence="2">
    <location>
        <position position="54"/>
    </location>
</feature>
<gene>
    <name evidence="4" type="ORF">SAMN06265367_108156</name>
</gene>
<dbReference type="PROSITE" id="PS50110">
    <property type="entry name" value="RESPONSE_REGULATORY"/>
    <property type="match status" value="1"/>
</dbReference>
<keyword evidence="1 2" id="KW-0597">Phosphoprotein</keyword>
<dbReference type="CDD" id="cd17546">
    <property type="entry name" value="REC_hyHK_CKI1_RcsC-like"/>
    <property type="match status" value="1"/>
</dbReference>
<evidence type="ECO:0000313" key="4">
    <source>
        <dbReference type="EMBL" id="SMP33294.1"/>
    </source>
</evidence>
<dbReference type="RefSeq" id="WP_283414413.1">
    <property type="nucleotide sequence ID" value="NZ_FXUA01000008.1"/>
</dbReference>
<dbReference type="SMART" id="SM00448">
    <property type="entry name" value="REC"/>
    <property type="match status" value="1"/>
</dbReference>
<protein>
    <submittedName>
        <fullName evidence="4">Response regulator receiver protein</fullName>
    </submittedName>
</protein>
<accession>A0ABY1PFV7</accession>
<dbReference type="PANTHER" id="PTHR44591:SF3">
    <property type="entry name" value="RESPONSE REGULATORY DOMAIN-CONTAINING PROTEIN"/>
    <property type="match status" value="1"/>
</dbReference>
<dbReference type="InterPro" id="IPR001789">
    <property type="entry name" value="Sig_transdc_resp-reg_receiver"/>
</dbReference>
<name>A0ABY1PFV7_9BACT</name>
<evidence type="ECO:0000256" key="1">
    <source>
        <dbReference type="ARBA" id="ARBA00022553"/>
    </source>
</evidence>
<evidence type="ECO:0000256" key="2">
    <source>
        <dbReference type="PROSITE-ProRule" id="PRU00169"/>
    </source>
</evidence>
<dbReference type="Proteomes" id="UP001157915">
    <property type="component" value="Unassembled WGS sequence"/>
</dbReference>
<dbReference type="Pfam" id="PF00072">
    <property type="entry name" value="Response_reg"/>
    <property type="match status" value="1"/>
</dbReference>
<organism evidence="4 5">
    <name type="scientific">Algoriphagus winogradskyi</name>
    <dbReference type="NCBI Taxonomy" id="237017"/>
    <lineage>
        <taxon>Bacteria</taxon>
        <taxon>Pseudomonadati</taxon>
        <taxon>Bacteroidota</taxon>
        <taxon>Cytophagia</taxon>
        <taxon>Cytophagales</taxon>
        <taxon>Cyclobacteriaceae</taxon>
        <taxon>Algoriphagus</taxon>
    </lineage>
</organism>
<dbReference type="SUPFAM" id="SSF52172">
    <property type="entry name" value="CheY-like"/>
    <property type="match status" value="1"/>
</dbReference>
<dbReference type="InterPro" id="IPR050595">
    <property type="entry name" value="Bact_response_regulator"/>
</dbReference>
<dbReference type="Gene3D" id="3.40.50.2300">
    <property type="match status" value="1"/>
</dbReference>
<comment type="caution">
    <text evidence="4">The sequence shown here is derived from an EMBL/GenBank/DDBJ whole genome shotgun (WGS) entry which is preliminary data.</text>
</comment>
<dbReference type="InterPro" id="IPR011006">
    <property type="entry name" value="CheY-like_superfamily"/>
</dbReference>
<evidence type="ECO:0000313" key="5">
    <source>
        <dbReference type="Proteomes" id="UP001157915"/>
    </source>
</evidence>
<sequence>MKKKILVVEDSMINRLMLQRFLEVNNFQVQVASNGIDAIDQINTDNLPDIIVTDLKMPYMDGYQFLKVLRENTITRKLPIIAISAFDLLSEEELQGHTFDLCILKPFSLDHLRNDILQLIDGYAECIQSN</sequence>
<dbReference type="EMBL" id="FXUA01000008">
    <property type="protein sequence ID" value="SMP33294.1"/>
    <property type="molecule type" value="Genomic_DNA"/>
</dbReference>
<evidence type="ECO:0000259" key="3">
    <source>
        <dbReference type="PROSITE" id="PS50110"/>
    </source>
</evidence>